<proteinExistence type="predicted"/>
<dbReference type="Proteomes" id="UP000502377">
    <property type="component" value="Chromosome"/>
</dbReference>
<keyword evidence="1" id="KW-0175">Coiled coil</keyword>
<gene>
    <name evidence="3" type="ORF">CRECT_1639</name>
</gene>
<dbReference type="EMBL" id="CP012543">
    <property type="protein sequence ID" value="QCD47274.1"/>
    <property type="molecule type" value="Genomic_DNA"/>
</dbReference>
<feature type="region of interest" description="Disordered" evidence="2">
    <location>
        <begin position="107"/>
        <end position="152"/>
    </location>
</feature>
<feature type="compositionally biased region" description="Basic and acidic residues" evidence="2">
    <location>
        <begin position="139"/>
        <end position="152"/>
    </location>
</feature>
<accession>A0A6G5QNV8</accession>
<dbReference type="RefSeq" id="WP_004320814.1">
    <property type="nucleotide sequence ID" value="NZ_CP012543.1"/>
</dbReference>
<sequence>MKNGNPKIFSSLEEARTYYASLSRKLQVKKEDTLFRLAKINAEMENLEKNFREYSLALPLCDQKRYYLSMLIDMERTSKKGAPENTNYTVADIDGLIEVLNKDAARPISSISAPPSQSANENSTGKENKQSATATSTDSTDKKAEVGDGKKK</sequence>
<reference evidence="3 4" key="1">
    <citation type="submission" date="2016-07" db="EMBL/GenBank/DDBJ databases">
        <title>Comparative genomics of the Campylobacter concisus group.</title>
        <authorList>
            <person name="Miller W.G."/>
            <person name="Yee E."/>
            <person name="Chapman M.H."/>
            <person name="Huynh S."/>
            <person name="Bono J.L."/>
            <person name="On S.L.W."/>
            <person name="StLeger J."/>
            <person name="Foster G."/>
            <person name="Parker C.T."/>
        </authorList>
    </citation>
    <scope>NUCLEOTIDE SEQUENCE [LARGE SCALE GENOMIC DNA]</scope>
    <source>
        <strain evidence="3 4">ATCC 33238</strain>
    </source>
</reference>
<evidence type="ECO:0000313" key="4">
    <source>
        <dbReference type="Proteomes" id="UP000502377"/>
    </source>
</evidence>
<protein>
    <submittedName>
        <fullName evidence="3">Uncharacterized protein</fullName>
    </submittedName>
</protein>
<evidence type="ECO:0000313" key="3">
    <source>
        <dbReference type="EMBL" id="QCD47274.1"/>
    </source>
</evidence>
<organism evidence="3 4">
    <name type="scientific">Campylobacter rectus</name>
    <name type="common">Wolinella recta</name>
    <dbReference type="NCBI Taxonomy" id="203"/>
    <lineage>
        <taxon>Bacteria</taxon>
        <taxon>Pseudomonadati</taxon>
        <taxon>Campylobacterota</taxon>
        <taxon>Epsilonproteobacteria</taxon>
        <taxon>Campylobacterales</taxon>
        <taxon>Campylobacteraceae</taxon>
        <taxon>Campylobacter</taxon>
    </lineage>
</organism>
<name>A0A6G5QNV8_CAMRE</name>
<feature type="compositionally biased region" description="Low complexity" evidence="2">
    <location>
        <begin position="107"/>
        <end position="119"/>
    </location>
</feature>
<dbReference type="AlphaFoldDB" id="A0A6G5QNV8"/>
<evidence type="ECO:0000256" key="2">
    <source>
        <dbReference type="SAM" id="MobiDB-lite"/>
    </source>
</evidence>
<feature type="coiled-coil region" evidence="1">
    <location>
        <begin position="30"/>
        <end position="57"/>
    </location>
</feature>
<evidence type="ECO:0000256" key="1">
    <source>
        <dbReference type="SAM" id="Coils"/>
    </source>
</evidence>
<dbReference type="KEGG" id="crx:CRECT_1639"/>